<sequence>MAFKPALVVVDFQQDFCPPTGSLAVPDGLSILPVLNTLLSYPFPLKIATRDWHPPDHVSFAANHSRLPQNSATAVITHPTDPSQSYVTALWPVHCVQDTPGAEIVPGLHVRELHRVIDKGMDPRVEMYSAFYDPFHVSDSGLAKLLKDEGVTDVFVVGLAADFCVKATAEHAFDEGFRTYIVHEATKPVFPETWGECSDKITGKGIKLVSMDGPELARLRA</sequence>
<gene>
    <name evidence="9" type="ORF">B0I35DRAFT_435633</name>
</gene>
<dbReference type="EC" id="3.5.1.19" evidence="6"/>
<keyword evidence="4" id="KW-0378">Hydrolase</keyword>
<dbReference type="Pfam" id="PF00857">
    <property type="entry name" value="Isochorismatase"/>
    <property type="match status" value="1"/>
</dbReference>
<organism evidence="9 10">
    <name type="scientific">Stachybotrys elegans</name>
    <dbReference type="NCBI Taxonomy" id="80388"/>
    <lineage>
        <taxon>Eukaryota</taxon>
        <taxon>Fungi</taxon>
        <taxon>Dikarya</taxon>
        <taxon>Ascomycota</taxon>
        <taxon>Pezizomycotina</taxon>
        <taxon>Sordariomycetes</taxon>
        <taxon>Hypocreomycetidae</taxon>
        <taxon>Hypocreales</taxon>
        <taxon>Stachybotryaceae</taxon>
        <taxon>Stachybotrys</taxon>
    </lineage>
</organism>
<dbReference type="AlphaFoldDB" id="A0A8K0SLA0"/>
<evidence type="ECO:0000256" key="3">
    <source>
        <dbReference type="ARBA" id="ARBA00022723"/>
    </source>
</evidence>
<evidence type="ECO:0000313" key="9">
    <source>
        <dbReference type="EMBL" id="KAH7313672.1"/>
    </source>
</evidence>
<evidence type="ECO:0000256" key="1">
    <source>
        <dbReference type="ARBA" id="ARBA00006336"/>
    </source>
</evidence>
<evidence type="ECO:0000256" key="4">
    <source>
        <dbReference type="ARBA" id="ARBA00022801"/>
    </source>
</evidence>
<dbReference type="OrthoDB" id="3341310at2759"/>
<evidence type="ECO:0000256" key="5">
    <source>
        <dbReference type="ARBA" id="ARBA00037900"/>
    </source>
</evidence>
<keyword evidence="2" id="KW-0662">Pyridine nucleotide biosynthesis</keyword>
<dbReference type="SUPFAM" id="SSF52499">
    <property type="entry name" value="Isochorismatase-like hydrolases"/>
    <property type="match status" value="1"/>
</dbReference>
<proteinExistence type="inferred from homology"/>
<dbReference type="InterPro" id="IPR000868">
    <property type="entry name" value="Isochorismatase-like_dom"/>
</dbReference>
<evidence type="ECO:0000259" key="8">
    <source>
        <dbReference type="Pfam" id="PF00857"/>
    </source>
</evidence>
<comment type="similarity">
    <text evidence="1">Belongs to the isochorismatase family.</text>
</comment>
<dbReference type="PANTHER" id="PTHR11080">
    <property type="entry name" value="PYRAZINAMIDASE/NICOTINAMIDASE"/>
    <property type="match status" value="1"/>
</dbReference>
<keyword evidence="3" id="KW-0479">Metal-binding</keyword>
<dbReference type="CDD" id="cd01011">
    <property type="entry name" value="nicotinamidase"/>
    <property type="match status" value="1"/>
</dbReference>
<dbReference type="GO" id="GO:0046872">
    <property type="term" value="F:metal ion binding"/>
    <property type="evidence" value="ECO:0007669"/>
    <property type="project" value="UniProtKB-KW"/>
</dbReference>
<comment type="caution">
    <text evidence="9">The sequence shown here is derived from an EMBL/GenBank/DDBJ whole genome shotgun (WGS) entry which is preliminary data.</text>
</comment>
<name>A0A8K0SLA0_9HYPO</name>
<dbReference type="InterPro" id="IPR036380">
    <property type="entry name" value="Isochorismatase-like_sf"/>
</dbReference>
<evidence type="ECO:0000256" key="7">
    <source>
        <dbReference type="ARBA" id="ARBA00043224"/>
    </source>
</evidence>
<feature type="domain" description="Isochorismatase-like" evidence="8">
    <location>
        <begin position="6"/>
        <end position="193"/>
    </location>
</feature>
<accession>A0A8K0SLA0</accession>
<evidence type="ECO:0000313" key="10">
    <source>
        <dbReference type="Proteomes" id="UP000813444"/>
    </source>
</evidence>
<keyword evidence="10" id="KW-1185">Reference proteome</keyword>
<comment type="pathway">
    <text evidence="5">Cofactor biosynthesis; nicotinate biosynthesis; nicotinate from nicotinamide: step 1/1.</text>
</comment>
<dbReference type="InterPro" id="IPR052347">
    <property type="entry name" value="Isochorismatase_Nicotinamidase"/>
</dbReference>
<dbReference type="PANTHER" id="PTHR11080:SF2">
    <property type="entry name" value="LD05707P"/>
    <property type="match status" value="1"/>
</dbReference>
<dbReference type="GO" id="GO:0019363">
    <property type="term" value="P:pyridine nucleotide biosynthetic process"/>
    <property type="evidence" value="ECO:0007669"/>
    <property type="project" value="UniProtKB-KW"/>
</dbReference>
<dbReference type="Gene3D" id="3.40.50.850">
    <property type="entry name" value="Isochorismatase-like"/>
    <property type="match status" value="1"/>
</dbReference>
<reference evidence="9" key="1">
    <citation type="journal article" date="2021" name="Nat. Commun.">
        <title>Genetic determinants of endophytism in the Arabidopsis root mycobiome.</title>
        <authorList>
            <person name="Mesny F."/>
            <person name="Miyauchi S."/>
            <person name="Thiergart T."/>
            <person name="Pickel B."/>
            <person name="Atanasova L."/>
            <person name="Karlsson M."/>
            <person name="Huettel B."/>
            <person name="Barry K.W."/>
            <person name="Haridas S."/>
            <person name="Chen C."/>
            <person name="Bauer D."/>
            <person name="Andreopoulos W."/>
            <person name="Pangilinan J."/>
            <person name="LaButti K."/>
            <person name="Riley R."/>
            <person name="Lipzen A."/>
            <person name="Clum A."/>
            <person name="Drula E."/>
            <person name="Henrissat B."/>
            <person name="Kohler A."/>
            <person name="Grigoriev I.V."/>
            <person name="Martin F.M."/>
            <person name="Hacquard S."/>
        </authorList>
    </citation>
    <scope>NUCLEOTIDE SEQUENCE</scope>
    <source>
        <strain evidence="9">MPI-CAGE-CH-0235</strain>
    </source>
</reference>
<dbReference type="EMBL" id="JAGPNK010000009">
    <property type="protein sequence ID" value="KAH7313672.1"/>
    <property type="molecule type" value="Genomic_DNA"/>
</dbReference>
<evidence type="ECO:0000256" key="6">
    <source>
        <dbReference type="ARBA" id="ARBA00039017"/>
    </source>
</evidence>
<protein>
    <recommendedName>
        <fullName evidence="6">nicotinamidase</fullName>
        <ecNumber evidence="6">3.5.1.19</ecNumber>
    </recommendedName>
    <alternativeName>
        <fullName evidence="7">Nicotinamide deamidase</fullName>
    </alternativeName>
</protein>
<dbReference type="GO" id="GO:0008936">
    <property type="term" value="F:nicotinamidase activity"/>
    <property type="evidence" value="ECO:0007669"/>
    <property type="project" value="UniProtKB-EC"/>
</dbReference>
<evidence type="ECO:0000256" key="2">
    <source>
        <dbReference type="ARBA" id="ARBA00022642"/>
    </source>
</evidence>
<dbReference type="Proteomes" id="UP000813444">
    <property type="component" value="Unassembled WGS sequence"/>
</dbReference>